<keyword evidence="2" id="KW-0689">Ribosomal protein</keyword>
<evidence type="ECO:0000256" key="1">
    <source>
        <dbReference type="ARBA" id="ARBA00008553"/>
    </source>
</evidence>
<feature type="domain" description="Large ribosomal subunit protein uL5 C-terminal" evidence="7">
    <location>
        <begin position="316"/>
        <end position="408"/>
    </location>
</feature>
<dbReference type="InterPro" id="IPR020930">
    <property type="entry name" value="Ribosomal_uL5_bac-type"/>
</dbReference>
<accession>A0A835D3R1</accession>
<evidence type="ECO:0000256" key="3">
    <source>
        <dbReference type="ARBA" id="ARBA00023274"/>
    </source>
</evidence>
<dbReference type="PROSITE" id="PS00358">
    <property type="entry name" value="RIBOSOMAL_L5"/>
    <property type="match status" value="1"/>
</dbReference>
<dbReference type="AlphaFoldDB" id="A0A835D3R1"/>
<dbReference type="EMBL" id="JABCRI010000021">
    <property type="protein sequence ID" value="KAF8380171.1"/>
    <property type="molecule type" value="Genomic_DNA"/>
</dbReference>
<evidence type="ECO:0000259" key="6">
    <source>
        <dbReference type="Pfam" id="PF00281"/>
    </source>
</evidence>
<dbReference type="FunFam" id="3.30.1440.10:FF:000001">
    <property type="entry name" value="50S ribosomal protein L5"/>
    <property type="match status" value="1"/>
</dbReference>
<evidence type="ECO:0000313" key="8">
    <source>
        <dbReference type="EMBL" id="KAF8380171.1"/>
    </source>
</evidence>
<dbReference type="InterPro" id="IPR031310">
    <property type="entry name" value="Ribosomal_uL5_N"/>
</dbReference>
<dbReference type="InterPro" id="IPR020929">
    <property type="entry name" value="Ribosomal_uL5_CS"/>
</dbReference>
<keyword evidence="9" id="KW-1185">Reference proteome</keyword>
<sequence>MRVASRRWNSQGVKPCWYRRKWSWGGGGSRYYRCWPKLTEARWRRCVAAGDGEKQGERKGDGARLLPEWVVCVLQMLCCACAATFVQCSCSVCDVSVVQFDMCAATIVQCSVCARRLLLSYDVDSEKSKSGCASNALHADEPGNAPFRILKTPSGGAENAVSDIGEEEQSYPLMASTAILQSSASSFHVRFAGVSVPISTRILAKNPRNRCGFSVKASTGVVLVEKSEAEKVQRLKTTYLEKIVPLLKEEFSYQNMHEVPKVEKIVVNCGIGEAAQNSKGLEAALNDLALITGQRPVKTKARVSLATFKLREGQTVGIAITLRGKMMYSFMDRLINLGLPRTRDFQGVNPNSFDGHGNYSIGMREQSVFPEIRYDALGKPRGMDVCITTTAKTDKEAQKLLALMGMPFREGGGPTVMVRKKKKKAHHFDSKSKGRR</sequence>
<dbReference type="NCBIfam" id="NF000585">
    <property type="entry name" value="PRK00010.1"/>
    <property type="match status" value="1"/>
</dbReference>
<dbReference type="InterPro" id="IPR022803">
    <property type="entry name" value="Ribosomal_uL5_dom_sf"/>
</dbReference>
<evidence type="ECO:0000256" key="5">
    <source>
        <dbReference type="ARBA" id="ARBA00035391"/>
    </source>
</evidence>
<dbReference type="InterPro" id="IPR002132">
    <property type="entry name" value="Ribosomal_uL5"/>
</dbReference>
<protein>
    <recommendedName>
        <fullName evidence="4">Large ribosomal subunit protein uL5c</fullName>
    </recommendedName>
    <alternativeName>
        <fullName evidence="5">50S ribosomal protein L5, chloroplastic</fullName>
    </alternativeName>
</protein>
<dbReference type="Proteomes" id="UP000655225">
    <property type="component" value="Unassembled WGS sequence"/>
</dbReference>
<proteinExistence type="inferred from homology"/>
<evidence type="ECO:0000256" key="4">
    <source>
        <dbReference type="ARBA" id="ARBA00035210"/>
    </source>
</evidence>
<evidence type="ECO:0000256" key="2">
    <source>
        <dbReference type="ARBA" id="ARBA00022980"/>
    </source>
</evidence>
<dbReference type="Pfam" id="PF00281">
    <property type="entry name" value="Ribosomal_L5"/>
    <property type="match status" value="1"/>
</dbReference>
<dbReference type="SUPFAM" id="SSF55282">
    <property type="entry name" value="RL5-like"/>
    <property type="match status" value="1"/>
</dbReference>
<gene>
    <name evidence="8" type="ORF">HHK36_027654</name>
</gene>
<dbReference type="GO" id="GO:0003735">
    <property type="term" value="F:structural constituent of ribosome"/>
    <property type="evidence" value="ECO:0007669"/>
    <property type="project" value="InterPro"/>
</dbReference>
<feature type="domain" description="Large ribosomal subunit protein uL5 N-terminal" evidence="6">
    <location>
        <begin position="255"/>
        <end position="311"/>
    </location>
</feature>
<dbReference type="OrthoDB" id="539541at2759"/>
<comment type="caution">
    <text evidence="8">The sequence shown here is derived from an EMBL/GenBank/DDBJ whole genome shotgun (WGS) entry which is preliminary data.</text>
</comment>
<organism evidence="8 9">
    <name type="scientific">Tetracentron sinense</name>
    <name type="common">Spur-leaf</name>
    <dbReference type="NCBI Taxonomy" id="13715"/>
    <lineage>
        <taxon>Eukaryota</taxon>
        <taxon>Viridiplantae</taxon>
        <taxon>Streptophyta</taxon>
        <taxon>Embryophyta</taxon>
        <taxon>Tracheophyta</taxon>
        <taxon>Spermatophyta</taxon>
        <taxon>Magnoliopsida</taxon>
        <taxon>Trochodendrales</taxon>
        <taxon>Trochodendraceae</taxon>
        <taxon>Tetracentron</taxon>
    </lineage>
</organism>
<name>A0A835D3R1_TETSI</name>
<dbReference type="GO" id="GO:0005840">
    <property type="term" value="C:ribosome"/>
    <property type="evidence" value="ECO:0007669"/>
    <property type="project" value="UniProtKB-KW"/>
</dbReference>
<dbReference type="GO" id="GO:0006412">
    <property type="term" value="P:translation"/>
    <property type="evidence" value="ECO:0007669"/>
    <property type="project" value="InterPro"/>
</dbReference>
<reference evidence="8 9" key="1">
    <citation type="submission" date="2020-04" db="EMBL/GenBank/DDBJ databases">
        <title>Plant Genome Project.</title>
        <authorList>
            <person name="Zhang R.-G."/>
        </authorList>
    </citation>
    <scope>NUCLEOTIDE SEQUENCE [LARGE SCALE GENOMIC DNA]</scope>
    <source>
        <strain evidence="8">YNK0</strain>
        <tissue evidence="8">Leaf</tissue>
    </source>
</reference>
<dbReference type="GO" id="GO:1990904">
    <property type="term" value="C:ribonucleoprotein complex"/>
    <property type="evidence" value="ECO:0007669"/>
    <property type="project" value="UniProtKB-KW"/>
</dbReference>
<dbReference type="InterPro" id="IPR031309">
    <property type="entry name" value="Ribosomal_uL5_C"/>
</dbReference>
<dbReference type="Pfam" id="PF00673">
    <property type="entry name" value="Ribosomal_L5_C"/>
    <property type="match status" value="1"/>
</dbReference>
<dbReference type="HAMAP" id="MF_01333_B">
    <property type="entry name" value="Ribosomal_uL5_B"/>
    <property type="match status" value="1"/>
</dbReference>
<dbReference type="PANTHER" id="PTHR11994">
    <property type="entry name" value="60S RIBOSOMAL PROTEIN L11-RELATED"/>
    <property type="match status" value="1"/>
</dbReference>
<keyword evidence="3" id="KW-0687">Ribonucleoprotein</keyword>
<dbReference type="Gene3D" id="3.30.1440.10">
    <property type="match status" value="1"/>
</dbReference>
<evidence type="ECO:0000259" key="7">
    <source>
        <dbReference type="Pfam" id="PF00673"/>
    </source>
</evidence>
<comment type="similarity">
    <text evidence="1">Belongs to the universal ribosomal protein uL5 family.</text>
</comment>
<evidence type="ECO:0000313" key="9">
    <source>
        <dbReference type="Proteomes" id="UP000655225"/>
    </source>
</evidence>